<dbReference type="InterPro" id="IPR036134">
    <property type="entry name" value="Crypto/Photolyase_FAD-like_sf"/>
</dbReference>
<dbReference type="Gene3D" id="1.25.40.80">
    <property type="match status" value="1"/>
</dbReference>
<dbReference type="PROSITE" id="PS51645">
    <property type="entry name" value="PHR_CRY_ALPHA_BETA"/>
    <property type="match status" value="1"/>
</dbReference>
<dbReference type="RefSeq" id="WP_248211465.1">
    <property type="nucleotide sequence ID" value="NZ_JALNMH010000019.1"/>
</dbReference>
<evidence type="ECO:0000259" key="6">
    <source>
        <dbReference type="PROSITE" id="PS51645"/>
    </source>
</evidence>
<keyword evidence="4" id="KW-0274">FAD</keyword>
<keyword evidence="8" id="KW-1185">Reference proteome</keyword>
<evidence type="ECO:0000256" key="3">
    <source>
        <dbReference type="ARBA" id="ARBA00022630"/>
    </source>
</evidence>
<dbReference type="InterPro" id="IPR006050">
    <property type="entry name" value="DNA_photolyase_N"/>
</dbReference>
<evidence type="ECO:0000256" key="5">
    <source>
        <dbReference type="SAM" id="MobiDB-lite"/>
    </source>
</evidence>
<dbReference type="Pfam" id="PF00875">
    <property type="entry name" value="DNA_photolyase"/>
    <property type="match status" value="1"/>
</dbReference>
<dbReference type="InterPro" id="IPR002081">
    <property type="entry name" value="Cryptochrome/DNA_photolyase_1"/>
</dbReference>
<dbReference type="InterPro" id="IPR005101">
    <property type="entry name" value="Cryptochr/Photolyase_FAD-bd"/>
</dbReference>
<dbReference type="Gene3D" id="3.40.50.620">
    <property type="entry name" value="HUPs"/>
    <property type="match status" value="1"/>
</dbReference>
<accession>A0ABT0GLR2</accession>
<dbReference type="EMBL" id="JALNMH010000019">
    <property type="protein sequence ID" value="MCK7595479.1"/>
    <property type="molecule type" value="Genomic_DNA"/>
</dbReference>
<reference evidence="7" key="1">
    <citation type="submission" date="2022-04" db="EMBL/GenBank/DDBJ databases">
        <title>Lysobacter sp. CAU 1642 isolated from sea sand.</title>
        <authorList>
            <person name="Kim W."/>
        </authorList>
    </citation>
    <scope>NUCLEOTIDE SEQUENCE</scope>
    <source>
        <strain evidence="7">CAU 1642</strain>
    </source>
</reference>
<proteinExistence type="predicted"/>
<gene>
    <name evidence="7" type="ORF">M0G41_17625</name>
</gene>
<keyword evidence="3" id="KW-0285">Flavoprotein</keyword>
<evidence type="ECO:0000256" key="2">
    <source>
        <dbReference type="ARBA" id="ARBA00001974"/>
    </source>
</evidence>
<comment type="cofactor">
    <cofactor evidence="1">
        <name>(6R)-5,10-methylene-5,6,7,8-tetrahydrofolate</name>
        <dbReference type="ChEBI" id="CHEBI:15636"/>
    </cofactor>
</comment>
<dbReference type="SUPFAM" id="SSF48173">
    <property type="entry name" value="Cryptochrome/photolyase FAD-binding domain"/>
    <property type="match status" value="1"/>
</dbReference>
<dbReference type="PANTHER" id="PTHR11455:SF9">
    <property type="entry name" value="CRYPTOCHROME CIRCADIAN CLOCK 5 ISOFORM X1"/>
    <property type="match status" value="1"/>
</dbReference>
<organism evidence="7 8">
    <name type="scientific">Pseudomarimonas salicorniae</name>
    <dbReference type="NCBI Taxonomy" id="2933270"/>
    <lineage>
        <taxon>Bacteria</taxon>
        <taxon>Pseudomonadati</taxon>
        <taxon>Pseudomonadota</taxon>
        <taxon>Gammaproteobacteria</taxon>
        <taxon>Lysobacterales</taxon>
        <taxon>Lysobacteraceae</taxon>
        <taxon>Pseudomarimonas</taxon>
    </lineage>
</organism>
<feature type="domain" description="Photolyase/cryptochrome alpha/beta" evidence="6">
    <location>
        <begin position="1"/>
        <end position="131"/>
    </location>
</feature>
<dbReference type="Gene3D" id="1.10.579.10">
    <property type="entry name" value="DNA Cyclobutane Dipyrimidine Photolyase, subunit A, domain 3"/>
    <property type="match status" value="1"/>
</dbReference>
<dbReference type="Pfam" id="PF03441">
    <property type="entry name" value="FAD_binding_7"/>
    <property type="match status" value="1"/>
</dbReference>
<dbReference type="SUPFAM" id="SSF52425">
    <property type="entry name" value="Cryptochrome/photolyase, N-terminal domain"/>
    <property type="match status" value="1"/>
</dbReference>
<name>A0ABT0GLR2_9GAMM</name>
<dbReference type="Proteomes" id="UP001431449">
    <property type="component" value="Unassembled WGS sequence"/>
</dbReference>
<dbReference type="InterPro" id="IPR036155">
    <property type="entry name" value="Crypto/Photolyase_N_sf"/>
</dbReference>
<evidence type="ECO:0000313" key="7">
    <source>
        <dbReference type="EMBL" id="MCK7595479.1"/>
    </source>
</evidence>
<evidence type="ECO:0000256" key="1">
    <source>
        <dbReference type="ARBA" id="ARBA00001932"/>
    </source>
</evidence>
<dbReference type="InterPro" id="IPR014729">
    <property type="entry name" value="Rossmann-like_a/b/a_fold"/>
</dbReference>
<sequence length="509" mass="57462">MVVIVWFKRDLRIADHAPLLAACGSGGEVVPLYIIEPEAWAQPDASPRHGSMLRPALEELDAALRRRGSCLVVRRGEAIEVLDALRREVAIAAVHSHEETGNGWSYARDRAVARWLREHGIEWREWPQGGVVRRLRSRDGWARQWEQRMSGDPLPAPGALRLPRALLPLRERSLDLGGLPLERNDLLQAGGRIAARDCLESFLDGRGAGYQRGMSSPLRGAEVCSRLSVGLATGAVSMREVVRRTRAARNAGEAMTPARDLVSFDKRLHWHCHFIQKLESQPDIEFRNVHRGFDGLRETGFDSEAFGRWCRGETGWPFVDACMRSLLATGWLNFRMRAMLVAVSSYHLWLHWREPALHLARQFSDYEPGIHYSQVQMQAGVTGINIPRIYNPVKQSLDQDPEGEFIRRWLPELAALPGSRIHEPWRMSSADQRRYGVRLDADYPLPVRDHLQAARQARDRLFAWRGREGMAEQSRSVLARHGSRRPAGRRVIAGDAAPSASRQADLFGG</sequence>
<evidence type="ECO:0000256" key="4">
    <source>
        <dbReference type="ARBA" id="ARBA00022827"/>
    </source>
</evidence>
<dbReference type="PANTHER" id="PTHR11455">
    <property type="entry name" value="CRYPTOCHROME"/>
    <property type="match status" value="1"/>
</dbReference>
<feature type="region of interest" description="Disordered" evidence="5">
    <location>
        <begin position="473"/>
        <end position="509"/>
    </location>
</feature>
<protein>
    <submittedName>
        <fullName evidence="7">DNA photolyase family protein</fullName>
    </submittedName>
</protein>
<comment type="caution">
    <text evidence="7">The sequence shown here is derived from an EMBL/GenBank/DDBJ whole genome shotgun (WGS) entry which is preliminary data.</text>
</comment>
<evidence type="ECO:0000313" key="8">
    <source>
        <dbReference type="Proteomes" id="UP001431449"/>
    </source>
</evidence>
<comment type="cofactor">
    <cofactor evidence="2">
        <name>FAD</name>
        <dbReference type="ChEBI" id="CHEBI:57692"/>
    </cofactor>
</comment>